<dbReference type="PROSITE" id="PS51996">
    <property type="entry name" value="TR_MART"/>
    <property type="match status" value="1"/>
</dbReference>
<protein>
    <recommendedName>
        <fullName evidence="1">ADP ribosyltransferase domain-containing protein</fullName>
    </recommendedName>
</protein>
<reference evidence="2 3" key="1">
    <citation type="submission" date="2017-12" db="EMBL/GenBank/DDBJ databases">
        <title>Phylogenetic diversity of female urinary microbiome.</title>
        <authorList>
            <person name="Thomas-White K."/>
            <person name="Wolfe A.J."/>
        </authorList>
    </citation>
    <scope>NUCLEOTIDE SEQUENCE [LARGE SCALE GENOMIC DNA]</scope>
    <source>
        <strain evidence="2 3">UMB0250</strain>
    </source>
</reference>
<dbReference type="OrthoDB" id="9988743at2"/>
<evidence type="ECO:0000313" key="3">
    <source>
        <dbReference type="Proteomes" id="UP000234545"/>
    </source>
</evidence>
<dbReference type="SUPFAM" id="SSF56399">
    <property type="entry name" value="ADP-ribosylation"/>
    <property type="match status" value="1"/>
</dbReference>
<name>A0A2I1I5V1_9ACTO</name>
<dbReference type="AlphaFoldDB" id="A0A2I1I5V1"/>
<comment type="caution">
    <text evidence="2">The sequence shown here is derived from an EMBL/GenBank/DDBJ whole genome shotgun (WGS) entry which is preliminary data.</text>
</comment>
<proteinExistence type="predicted"/>
<dbReference type="Gene3D" id="3.90.176.10">
    <property type="entry name" value="Toxin ADP-ribosyltransferase, Chain A, domain 1"/>
    <property type="match status" value="1"/>
</dbReference>
<evidence type="ECO:0000313" key="2">
    <source>
        <dbReference type="EMBL" id="PKY66512.1"/>
    </source>
</evidence>
<dbReference type="GO" id="GO:0005576">
    <property type="term" value="C:extracellular region"/>
    <property type="evidence" value="ECO:0007669"/>
    <property type="project" value="InterPro"/>
</dbReference>
<sequence>MTRLLLPKGTNAAAISKFSAIPSEDEILIIRGSKLRLRRIDIEERGLIAFVEYIGGEQ</sequence>
<gene>
    <name evidence="2" type="ORF">CYJ25_04225</name>
</gene>
<dbReference type="Proteomes" id="UP000234545">
    <property type="component" value="Unassembled WGS sequence"/>
</dbReference>
<evidence type="ECO:0000259" key="1">
    <source>
        <dbReference type="Pfam" id="PF03496"/>
    </source>
</evidence>
<dbReference type="EMBL" id="PKKJ01000003">
    <property type="protein sequence ID" value="PKY66512.1"/>
    <property type="molecule type" value="Genomic_DNA"/>
</dbReference>
<dbReference type="RefSeq" id="WP_101628024.1">
    <property type="nucleotide sequence ID" value="NZ_PKKJ01000003.1"/>
</dbReference>
<organism evidence="2 3">
    <name type="scientific">Schaalia turicensis</name>
    <dbReference type="NCBI Taxonomy" id="131111"/>
    <lineage>
        <taxon>Bacteria</taxon>
        <taxon>Bacillati</taxon>
        <taxon>Actinomycetota</taxon>
        <taxon>Actinomycetes</taxon>
        <taxon>Actinomycetales</taxon>
        <taxon>Actinomycetaceae</taxon>
        <taxon>Schaalia</taxon>
    </lineage>
</organism>
<feature type="domain" description="ADP ribosyltransferase" evidence="1">
    <location>
        <begin position="2"/>
        <end position="44"/>
    </location>
</feature>
<dbReference type="Pfam" id="PF03496">
    <property type="entry name" value="ADPrib_exo_Tox"/>
    <property type="match status" value="1"/>
</dbReference>
<dbReference type="InterPro" id="IPR003540">
    <property type="entry name" value="ADP-ribosyltransferase"/>
</dbReference>
<accession>A0A2I1I5V1</accession>